<evidence type="ECO:0000313" key="9">
    <source>
        <dbReference type="EMBL" id="SHE81539.1"/>
    </source>
</evidence>
<gene>
    <name evidence="9" type="ORF">SAMN02746091_01171</name>
</gene>
<keyword evidence="5 7" id="KW-0548">Nucleotidyltransferase</keyword>
<comment type="similarity">
    <text evidence="2 7">Belongs to the UDPGP type 2 family.</text>
</comment>
<dbReference type="CDD" id="cd02541">
    <property type="entry name" value="UGPase_prokaryotic"/>
    <property type="match status" value="1"/>
</dbReference>
<dbReference type="EMBL" id="FQVG01000018">
    <property type="protein sequence ID" value="SHE81539.1"/>
    <property type="molecule type" value="Genomic_DNA"/>
</dbReference>
<evidence type="ECO:0000256" key="7">
    <source>
        <dbReference type="RuleBase" id="RU361259"/>
    </source>
</evidence>
<comment type="catalytic activity">
    <reaction evidence="6 7">
        <text>alpha-D-glucose 1-phosphate + UTP + H(+) = UDP-alpha-D-glucose + diphosphate</text>
        <dbReference type="Rhea" id="RHEA:19889"/>
        <dbReference type="ChEBI" id="CHEBI:15378"/>
        <dbReference type="ChEBI" id="CHEBI:33019"/>
        <dbReference type="ChEBI" id="CHEBI:46398"/>
        <dbReference type="ChEBI" id="CHEBI:58601"/>
        <dbReference type="ChEBI" id="CHEBI:58885"/>
        <dbReference type="EC" id="2.7.7.9"/>
    </reaction>
</comment>
<reference evidence="10" key="1">
    <citation type="submission" date="2016-11" db="EMBL/GenBank/DDBJ databases">
        <authorList>
            <person name="Varghese N."/>
            <person name="Submissions S."/>
        </authorList>
    </citation>
    <scope>NUCLEOTIDE SEQUENCE [LARGE SCALE GENOMIC DNA]</scope>
    <source>
        <strain evidence="10">DSM 10124</strain>
    </source>
</reference>
<protein>
    <recommendedName>
        <fullName evidence="3 7">UTP--glucose-1-phosphate uridylyltransferase</fullName>
        <ecNumber evidence="3 7">2.7.7.9</ecNumber>
    </recommendedName>
    <alternativeName>
        <fullName evidence="7">UDP-glucose pyrophosphorylase</fullName>
    </alternativeName>
</protein>
<dbReference type="InterPro" id="IPR005835">
    <property type="entry name" value="NTP_transferase_dom"/>
</dbReference>
<dbReference type="PANTHER" id="PTHR43197:SF1">
    <property type="entry name" value="UTP--GLUCOSE-1-PHOSPHATE URIDYLYLTRANSFERASE"/>
    <property type="match status" value="1"/>
</dbReference>
<evidence type="ECO:0000313" key="10">
    <source>
        <dbReference type="Proteomes" id="UP000184423"/>
    </source>
</evidence>
<name>A0A1M4WJW5_9CLOT</name>
<evidence type="ECO:0000256" key="5">
    <source>
        <dbReference type="ARBA" id="ARBA00022695"/>
    </source>
</evidence>
<dbReference type="Pfam" id="PF00483">
    <property type="entry name" value="NTP_transferase"/>
    <property type="match status" value="1"/>
</dbReference>
<dbReference type="InterPro" id="IPR029044">
    <property type="entry name" value="Nucleotide-diphossugar_trans"/>
</dbReference>
<dbReference type="GO" id="GO:0006011">
    <property type="term" value="P:UDP-alpha-D-glucose metabolic process"/>
    <property type="evidence" value="ECO:0007669"/>
    <property type="project" value="InterPro"/>
</dbReference>
<dbReference type="Proteomes" id="UP000184423">
    <property type="component" value="Unassembled WGS sequence"/>
</dbReference>
<dbReference type="AlphaFoldDB" id="A0A1M4WJW5"/>
<evidence type="ECO:0000256" key="6">
    <source>
        <dbReference type="ARBA" id="ARBA00048128"/>
    </source>
</evidence>
<dbReference type="FunFam" id="3.90.550.10:FF:000045">
    <property type="entry name" value="UTP--glucose-1-phosphate uridylyltransferase"/>
    <property type="match status" value="1"/>
</dbReference>
<accession>A0A1M4WJW5</accession>
<dbReference type="EC" id="2.7.7.9" evidence="3 7"/>
<dbReference type="PANTHER" id="PTHR43197">
    <property type="entry name" value="UTP--GLUCOSE-1-PHOSPHATE URIDYLYLTRANSFERASE"/>
    <property type="match status" value="1"/>
</dbReference>
<dbReference type="GO" id="GO:0003983">
    <property type="term" value="F:UTP:glucose-1-phosphate uridylyltransferase activity"/>
    <property type="evidence" value="ECO:0007669"/>
    <property type="project" value="UniProtKB-EC"/>
</dbReference>
<evidence type="ECO:0000259" key="8">
    <source>
        <dbReference type="Pfam" id="PF00483"/>
    </source>
</evidence>
<dbReference type="InterPro" id="IPR005771">
    <property type="entry name" value="GalU_uridylyltTrfase_bac/arc"/>
</dbReference>
<sequence length="298" mass="33716">MKVRKAIIPAAGLGTRFLPATKAQPKEMLPIVDKPTIQYIIEEAVAAGIEEILIITGRNKRAIEDHFDKSVELELELKEKKKDDLLKMVQDISNMVQIHYVRQKEPKGLGHAILCAKTFVGNEPFAVMLGDDVVDAEVPCLKQLIDVFNEYKTTILGVQQVPMSDVNKYGIVKGMHIEDGVYKVKDLVEKPSKEQAPSNVAILGRYIITPQIFEILEHTRPGKGGEIQLTDALKELLNREAMYAYTFKGRRYDVGDKLGFLQATVEYALKREDLKDEFYRYLRDVVGAYEKNFEVAAE</sequence>
<dbReference type="NCBIfam" id="TIGR01099">
    <property type="entry name" value="galU"/>
    <property type="match status" value="1"/>
</dbReference>
<dbReference type="RefSeq" id="WP_073248374.1">
    <property type="nucleotide sequence ID" value="NZ_FQVG01000018.1"/>
</dbReference>
<dbReference type="Gene3D" id="3.90.550.10">
    <property type="entry name" value="Spore Coat Polysaccharide Biosynthesis Protein SpsA, Chain A"/>
    <property type="match status" value="1"/>
</dbReference>
<evidence type="ECO:0000256" key="4">
    <source>
        <dbReference type="ARBA" id="ARBA00022679"/>
    </source>
</evidence>
<feature type="domain" description="Nucleotidyl transferase" evidence="8">
    <location>
        <begin position="5"/>
        <end position="267"/>
    </location>
</feature>
<keyword evidence="10" id="KW-1185">Reference proteome</keyword>
<comment type="pathway">
    <text evidence="1">Glycolipid metabolism; diglucosyl-diacylglycerol biosynthesis.</text>
</comment>
<organism evidence="9 10">
    <name type="scientific">Caloramator proteoclasticus DSM 10124</name>
    <dbReference type="NCBI Taxonomy" id="1121262"/>
    <lineage>
        <taxon>Bacteria</taxon>
        <taxon>Bacillati</taxon>
        <taxon>Bacillota</taxon>
        <taxon>Clostridia</taxon>
        <taxon>Eubacteriales</taxon>
        <taxon>Clostridiaceae</taxon>
        <taxon>Caloramator</taxon>
    </lineage>
</organism>
<evidence type="ECO:0000256" key="1">
    <source>
        <dbReference type="ARBA" id="ARBA00005164"/>
    </source>
</evidence>
<proteinExistence type="inferred from homology"/>
<keyword evidence="4 7" id="KW-0808">Transferase</keyword>
<dbReference type="SUPFAM" id="SSF53448">
    <property type="entry name" value="Nucleotide-diphospho-sugar transferases"/>
    <property type="match status" value="1"/>
</dbReference>
<evidence type="ECO:0000256" key="2">
    <source>
        <dbReference type="ARBA" id="ARBA00006890"/>
    </source>
</evidence>
<evidence type="ECO:0000256" key="3">
    <source>
        <dbReference type="ARBA" id="ARBA00012415"/>
    </source>
</evidence>